<evidence type="ECO:0000313" key="2">
    <source>
        <dbReference type="Proteomes" id="UP000186922"/>
    </source>
</evidence>
<organism evidence="1 2">
    <name type="scientific">Ramazzottius varieornatus</name>
    <name type="common">Water bear</name>
    <name type="synonym">Tardigrade</name>
    <dbReference type="NCBI Taxonomy" id="947166"/>
    <lineage>
        <taxon>Eukaryota</taxon>
        <taxon>Metazoa</taxon>
        <taxon>Ecdysozoa</taxon>
        <taxon>Tardigrada</taxon>
        <taxon>Eutardigrada</taxon>
        <taxon>Parachela</taxon>
        <taxon>Hypsibioidea</taxon>
        <taxon>Ramazzottiidae</taxon>
        <taxon>Ramazzottius</taxon>
    </lineage>
</organism>
<comment type="caution">
    <text evidence="1">The sequence shown here is derived from an EMBL/GenBank/DDBJ whole genome shotgun (WGS) entry which is preliminary data.</text>
</comment>
<dbReference type="Proteomes" id="UP000186922">
    <property type="component" value="Unassembled WGS sequence"/>
</dbReference>
<reference evidence="1 2" key="1">
    <citation type="journal article" date="2016" name="Nat. Commun.">
        <title>Extremotolerant tardigrade genome and improved radiotolerance of human cultured cells by tardigrade-unique protein.</title>
        <authorList>
            <person name="Hashimoto T."/>
            <person name="Horikawa D.D."/>
            <person name="Saito Y."/>
            <person name="Kuwahara H."/>
            <person name="Kozuka-Hata H."/>
            <person name="Shin-I T."/>
            <person name="Minakuchi Y."/>
            <person name="Ohishi K."/>
            <person name="Motoyama A."/>
            <person name="Aizu T."/>
            <person name="Enomoto A."/>
            <person name="Kondo K."/>
            <person name="Tanaka S."/>
            <person name="Hara Y."/>
            <person name="Koshikawa S."/>
            <person name="Sagara H."/>
            <person name="Miura T."/>
            <person name="Yokobori S."/>
            <person name="Miyagawa K."/>
            <person name="Suzuki Y."/>
            <person name="Kubo T."/>
            <person name="Oyama M."/>
            <person name="Kohara Y."/>
            <person name="Fujiyama A."/>
            <person name="Arakawa K."/>
            <person name="Katayama T."/>
            <person name="Toyoda A."/>
            <person name="Kunieda T."/>
        </authorList>
    </citation>
    <scope>NUCLEOTIDE SEQUENCE [LARGE SCALE GENOMIC DNA]</scope>
    <source>
        <strain evidence="1 2">YOKOZUNA-1</strain>
    </source>
</reference>
<protein>
    <submittedName>
        <fullName evidence="1">Uncharacterized protein</fullName>
    </submittedName>
</protein>
<dbReference type="AlphaFoldDB" id="A0A1D1UIG0"/>
<dbReference type="EMBL" id="BDGG01000001">
    <property type="protein sequence ID" value="GAU89524.1"/>
    <property type="molecule type" value="Genomic_DNA"/>
</dbReference>
<evidence type="ECO:0000313" key="1">
    <source>
        <dbReference type="EMBL" id="GAU89524.1"/>
    </source>
</evidence>
<sequence>MIRIVFKFQVVCSCSFQISSFTLLTDSFDNLSYTHSSRSVSAQLCFPQEFFLSPLWAICGDCFSYQTMETSGQFLLWTVSLRCPVHHGRKFWVWALIIENKLKF</sequence>
<proteinExistence type="predicted"/>
<name>A0A1D1UIG0_RAMVA</name>
<accession>A0A1D1UIG0</accession>
<gene>
    <name evidence="1" type="primary">RvY_02067-1</name>
    <name evidence="1" type="synonym">RvY_02067.1</name>
    <name evidence="1" type="ORF">RvY_02067</name>
</gene>
<keyword evidence="2" id="KW-1185">Reference proteome</keyword>